<dbReference type="PANTHER" id="PTHR22807:SF53">
    <property type="entry name" value="RIBOSOMAL RNA SMALL SUBUNIT METHYLTRANSFERASE B-RELATED"/>
    <property type="match status" value="1"/>
</dbReference>
<dbReference type="STRING" id="561184.SAMN05216376_102420"/>
<dbReference type="PRINTS" id="PR02008">
    <property type="entry name" value="RCMTFAMILY"/>
</dbReference>
<evidence type="ECO:0000256" key="2">
    <source>
        <dbReference type="ARBA" id="ARBA00022679"/>
    </source>
</evidence>
<dbReference type="Pfam" id="PF01189">
    <property type="entry name" value="Methyltr_RsmB-F"/>
    <property type="match status" value="1"/>
</dbReference>
<keyword evidence="4 5" id="KW-0694">RNA-binding</keyword>
<dbReference type="AlphaFoldDB" id="A0A0B3RSQ2"/>
<evidence type="ECO:0000313" key="7">
    <source>
        <dbReference type="EMBL" id="KHQ51017.1"/>
    </source>
</evidence>
<dbReference type="PANTHER" id="PTHR22807">
    <property type="entry name" value="NOP2 YEAST -RELATED NOL1/NOP2/FMU SUN DOMAIN-CONTAINING"/>
    <property type="match status" value="1"/>
</dbReference>
<dbReference type="PROSITE" id="PS51686">
    <property type="entry name" value="SAM_MT_RSMB_NOP"/>
    <property type="match status" value="1"/>
</dbReference>
<evidence type="ECO:0000256" key="5">
    <source>
        <dbReference type="PROSITE-ProRule" id="PRU01023"/>
    </source>
</evidence>
<sequence length="386" mass="40547">MTPAARVQAAIELLDRIAAGQAAEQALTSWGRAARYAGSKDRAAVRDLVFDALRCWRSTAALGGSETGRARLLGLLRLREEDPDTIFTGQGHAPAPLGADEQAAGQAPKGAAALDLPDWLAARFRDSLGSAAEATALALRSRAEVFLRVNLLRATPDTALARLAEDGILAEPHDLSATALRVTGGARGIMRSSTYLDGLVELQDAASQAVVDLLPLNPGMRVLDYCAGGGGKALAMAARMQGGPVVAHDAAPKRMVDLPARVARAGADVRITATPEGDFDLVLCDVPCSGSGAWRRAPEGKWRLTEARLADLCTIQSEILDQAAGFVVEGGVLAYATCSVLAEENAAQVSAFLDRRPGWTVEVQRQFLPETGGDGFFAAVLRRTAT</sequence>
<feature type="binding site" evidence="5">
    <location>
        <position position="249"/>
    </location>
    <ligand>
        <name>S-adenosyl-L-methionine</name>
        <dbReference type="ChEBI" id="CHEBI:59789"/>
    </ligand>
</feature>
<dbReference type="GO" id="GO:0008173">
    <property type="term" value="F:RNA methyltransferase activity"/>
    <property type="evidence" value="ECO:0007669"/>
    <property type="project" value="InterPro"/>
</dbReference>
<dbReference type="InterPro" id="IPR001678">
    <property type="entry name" value="MeTrfase_RsmB-F_NOP2_dom"/>
</dbReference>
<feature type="binding site" evidence="5">
    <location>
        <position position="285"/>
    </location>
    <ligand>
        <name>S-adenosyl-L-methionine</name>
        <dbReference type="ChEBI" id="CHEBI:59789"/>
    </ligand>
</feature>
<keyword evidence="1 5" id="KW-0489">Methyltransferase</keyword>
<dbReference type="SUPFAM" id="SSF53335">
    <property type="entry name" value="S-adenosyl-L-methionine-dependent methyltransferases"/>
    <property type="match status" value="1"/>
</dbReference>
<dbReference type="PATRIC" id="fig|1515334.3.peg.4418"/>
<evidence type="ECO:0000259" key="6">
    <source>
        <dbReference type="PROSITE" id="PS51686"/>
    </source>
</evidence>
<dbReference type="InterPro" id="IPR049560">
    <property type="entry name" value="MeTrfase_RsmB-F_NOP2_cat"/>
</dbReference>
<accession>A0A0B3RSQ2</accession>
<name>A0A0B3RSQ2_9RHOB</name>
<comment type="caution">
    <text evidence="7">The sequence shown here is derived from an EMBL/GenBank/DDBJ whole genome shotgun (WGS) entry which is preliminary data.</text>
</comment>
<keyword evidence="8" id="KW-1185">Reference proteome</keyword>
<feature type="active site" description="Nucleophile" evidence="5">
    <location>
        <position position="338"/>
    </location>
</feature>
<dbReference type="RefSeq" id="WP_043145170.1">
    <property type="nucleotide sequence ID" value="NZ_JSUQ01000020.1"/>
</dbReference>
<keyword evidence="3 5" id="KW-0949">S-adenosyl-L-methionine</keyword>
<dbReference type="Gene3D" id="3.30.70.1170">
    <property type="entry name" value="Sun protein, domain 3"/>
    <property type="match status" value="1"/>
</dbReference>
<organism evidence="7 8">
    <name type="scientific">Mameliella alba</name>
    <dbReference type="NCBI Taxonomy" id="561184"/>
    <lineage>
        <taxon>Bacteria</taxon>
        <taxon>Pseudomonadati</taxon>
        <taxon>Pseudomonadota</taxon>
        <taxon>Alphaproteobacteria</taxon>
        <taxon>Rhodobacterales</taxon>
        <taxon>Roseobacteraceae</taxon>
        <taxon>Mameliella</taxon>
    </lineage>
</organism>
<feature type="domain" description="SAM-dependent MTase RsmB/NOP-type" evidence="6">
    <location>
        <begin position="135"/>
        <end position="386"/>
    </location>
</feature>
<comment type="similarity">
    <text evidence="5">Belongs to the class I-like SAM-binding methyltransferase superfamily. RsmB/NOP family.</text>
</comment>
<gene>
    <name evidence="7" type="ORF">OA50_04384</name>
</gene>
<proteinExistence type="inferred from homology"/>
<dbReference type="OrthoDB" id="9810297at2"/>
<evidence type="ECO:0000313" key="8">
    <source>
        <dbReference type="Proteomes" id="UP000030960"/>
    </source>
</evidence>
<dbReference type="Proteomes" id="UP000030960">
    <property type="component" value="Unassembled WGS sequence"/>
</dbReference>
<dbReference type="GO" id="GO:0001510">
    <property type="term" value="P:RNA methylation"/>
    <property type="evidence" value="ECO:0007669"/>
    <property type="project" value="InterPro"/>
</dbReference>
<dbReference type="InterPro" id="IPR054728">
    <property type="entry name" value="RsmB-like_ferredoxin"/>
</dbReference>
<reference evidence="7 8" key="1">
    <citation type="submission" date="2014-10" db="EMBL/GenBank/DDBJ databases">
        <title>Genome sequence of Ponticoccus sp. strain UMTAT08 isolated from clonal culture of toxic dinoflagellate Alexandrium tamiyavanichii.</title>
        <authorList>
            <person name="Gan H.Y."/>
            <person name="Muhd D.-D."/>
            <person name="Mohd Noor M.E."/>
            <person name="Yeong Y.S."/>
            <person name="Usup G."/>
        </authorList>
    </citation>
    <scope>NUCLEOTIDE SEQUENCE [LARGE SCALE GENOMIC DNA]</scope>
    <source>
        <strain evidence="7 8">UMTAT08</strain>
    </source>
</reference>
<dbReference type="InterPro" id="IPR023267">
    <property type="entry name" value="RCMT"/>
</dbReference>
<evidence type="ECO:0000256" key="1">
    <source>
        <dbReference type="ARBA" id="ARBA00022603"/>
    </source>
</evidence>
<protein>
    <submittedName>
        <fullName evidence="7">Fmu</fullName>
    </submittedName>
</protein>
<keyword evidence="2 5" id="KW-0808">Transferase</keyword>
<comment type="caution">
    <text evidence="5">Lacks conserved residue(s) required for the propagation of feature annotation.</text>
</comment>
<dbReference type="Gene3D" id="3.40.50.150">
    <property type="entry name" value="Vaccinia Virus protein VP39"/>
    <property type="match status" value="1"/>
</dbReference>
<dbReference type="Pfam" id="PF22458">
    <property type="entry name" value="RsmF-B_ferredox"/>
    <property type="match status" value="1"/>
</dbReference>
<dbReference type="InterPro" id="IPR029063">
    <property type="entry name" value="SAM-dependent_MTases_sf"/>
</dbReference>
<evidence type="ECO:0000256" key="3">
    <source>
        <dbReference type="ARBA" id="ARBA00022691"/>
    </source>
</evidence>
<evidence type="ECO:0000256" key="4">
    <source>
        <dbReference type="ARBA" id="ARBA00022884"/>
    </source>
</evidence>
<dbReference type="EMBL" id="JSUQ01000020">
    <property type="protein sequence ID" value="KHQ51017.1"/>
    <property type="molecule type" value="Genomic_DNA"/>
</dbReference>
<dbReference type="GO" id="GO:0003723">
    <property type="term" value="F:RNA binding"/>
    <property type="evidence" value="ECO:0007669"/>
    <property type="project" value="UniProtKB-UniRule"/>
</dbReference>